<evidence type="ECO:0000259" key="8">
    <source>
        <dbReference type="PROSITE" id="PS51201"/>
    </source>
</evidence>
<evidence type="ECO:0000256" key="2">
    <source>
        <dbReference type="ARBA" id="ARBA00005551"/>
    </source>
</evidence>
<dbReference type="GO" id="GO:0016020">
    <property type="term" value="C:membrane"/>
    <property type="evidence" value="ECO:0007669"/>
    <property type="project" value="UniProtKB-SubCell"/>
</dbReference>
<protein>
    <submittedName>
        <fullName evidence="9">Putative Glutathione-regulated potassium-efflux system protein KefB</fullName>
    </submittedName>
</protein>
<feature type="transmembrane region" description="Helical" evidence="7">
    <location>
        <begin position="6"/>
        <end position="26"/>
    </location>
</feature>
<dbReference type="InterPro" id="IPR036291">
    <property type="entry name" value="NAD(P)-bd_dom_sf"/>
</dbReference>
<dbReference type="GO" id="GO:0006813">
    <property type="term" value="P:potassium ion transport"/>
    <property type="evidence" value="ECO:0007669"/>
    <property type="project" value="InterPro"/>
</dbReference>
<keyword evidence="3" id="KW-0813">Transport</keyword>
<feature type="transmembrane region" description="Helical" evidence="7">
    <location>
        <begin position="215"/>
        <end position="239"/>
    </location>
</feature>
<dbReference type="Gene3D" id="3.40.50.720">
    <property type="entry name" value="NAD(P)-binding Rossmann-like Domain"/>
    <property type="match status" value="1"/>
</dbReference>
<dbReference type="Pfam" id="PF02254">
    <property type="entry name" value="TrkA_N"/>
    <property type="match status" value="1"/>
</dbReference>
<feature type="domain" description="RCK N-terminal" evidence="8">
    <location>
        <begin position="298"/>
        <end position="414"/>
    </location>
</feature>
<dbReference type="EMBL" id="FAXA01000390">
    <property type="protein sequence ID" value="CUV03302.1"/>
    <property type="molecule type" value="Genomic_DNA"/>
</dbReference>
<name>A0A160VAW8_9ZZZZ</name>
<evidence type="ECO:0000256" key="5">
    <source>
        <dbReference type="ARBA" id="ARBA00022989"/>
    </source>
</evidence>
<keyword evidence="6 7" id="KW-0472">Membrane</keyword>
<feature type="transmembrane region" description="Helical" evidence="7">
    <location>
        <begin position="245"/>
        <end position="266"/>
    </location>
</feature>
<sequence>MGHEEAAVLGLVAALSSTMVVMKTLSDRGELHSLHGRILTGILLIQDLAFVPIIALLPALSGEDFLTDLGFGLLKAVILLGLMIILGSKGIPWLLARITGLGSREIFIVTVVAITFVAAAATESLGLSAALGAFVAGLLLSETDFGHRALSEVVPLRDTFSALFFVSLGMLTDPSFLADNLDLVLPLVGSIILVKFVTTALLVRGFGFLPHTSVLTGLGMGQIGEFSFILVGSATALGIVTQDFLTLTVVSAVITMALTPLILAGGSQAVDRLGNRVAILRPHRLSSQSAEDQVPPMYGHAIVCGLGRVGHLVAEELTEHKVPIIGIDLDPYVVAEWKNSGHQVIHGSSDSETVLDVARVKHARLMVISVGDPIAAWLTAQHALRIAPDLDIVARVHWRDEGERFQELGVQEVVWPQMEAGLEILRHSLYRFHTDPSEIENLVANLRDHLSFGESDGLEAMIERESGDVPIDEPKLDHSGP</sequence>
<dbReference type="Gene3D" id="1.20.1530.20">
    <property type="match status" value="1"/>
</dbReference>
<dbReference type="AlphaFoldDB" id="A0A160VAW8"/>
<feature type="transmembrane region" description="Helical" evidence="7">
    <location>
        <begin position="38"/>
        <end position="60"/>
    </location>
</feature>
<evidence type="ECO:0000256" key="6">
    <source>
        <dbReference type="ARBA" id="ARBA00023136"/>
    </source>
</evidence>
<evidence type="ECO:0000256" key="7">
    <source>
        <dbReference type="SAM" id="Phobius"/>
    </source>
</evidence>
<evidence type="ECO:0000256" key="1">
    <source>
        <dbReference type="ARBA" id="ARBA00004141"/>
    </source>
</evidence>
<feature type="transmembrane region" description="Helical" evidence="7">
    <location>
        <begin position="183"/>
        <end position="203"/>
    </location>
</feature>
<keyword evidence="4 7" id="KW-0812">Transmembrane</keyword>
<proteinExistence type="inferred from homology"/>
<evidence type="ECO:0000256" key="3">
    <source>
        <dbReference type="ARBA" id="ARBA00022448"/>
    </source>
</evidence>
<reference evidence="9" key="1">
    <citation type="submission" date="2015-10" db="EMBL/GenBank/DDBJ databases">
        <authorList>
            <person name="Gilbert D.G."/>
        </authorList>
    </citation>
    <scope>NUCLEOTIDE SEQUENCE</scope>
</reference>
<dbReference type="InterPro" id="IPR038770">
    <property type="entry name" value="Na+/solute_symporter_sf"/>
</dbReference>
<dbReference type="PROSITE" id="PS51201">
    <property type="entry name" value="RCK_N"/>
    <property type="match status" value="1"/>
</dbReference>
<feature type="transmembrane region" description="Helical" evidence="7">
    <location>
        <begin position="72"/>
        <end position="95"/>
    </location>
</feature>
<accession>A0A160VAW8</accession>
<gene>
    <name evidence="9" type="ORF">MGWOODY_Clf1945</name>
</gene>
<evidence type="ECO:0000313" key="9">
    <source>
        <dbReference type="EMBL" id="CUV03302.1"/>
    </source>
</evidence>
<feature type="transmembrane region" description="Helical" evidence="7">
    <location>
        <begin position="107"/>
        <end position="140"/>
    </location>
</feature>
<dbReference type="PANTHER" id="PTHR42751">
    <property type="entry name" value="SODIUM/HYDROGEN EXCHANGER FAMILY/TRKA DOMAIN PROTEIN"/>
    <property type="match status" value="1"/>
</dbReference>
<dbReference type="GO" id="GO:0015297">
    <property type="term" value="F:antiporter activity"/>
    <property type="evidence" value="ECO:0007669"/>
    <property type="project" value="InterPro"/>
</dbReference>
<dbReference type="GO" id="GO:1902600">
    <property type="term" value="P:proton transmembrane transport"/>
    <property type="evidence" value="ECO:0007669"/>
    <property type="project" value="InterPro"/>
</dbReference>
<dbReference type="PANTHER" id="PTHR42751:SF3">
    <property type="entry name" value="SODIUM_GLUTAMATE SYMPORTER"/>
    <property type="match status" value="1"/>
</dbReference>
<organism evidence="9">
    <name type="scientific">hydrothermal vent metagenome</name>
    <dbReference type="NCBI Taxonomy" id="652676"/>
    <lineage>
        <taxon>unclassified sequences</taxon>
        <taxon>metagenomes</taxon>
        <taxon>ecological metagenomes</taxon>
    </lineage>
</organism>
<dbReference type="SUPFAM" id="SSF51735">
    <property type="entry name" value="NAD(P)-binding Rossmann-fold domains"/>
    <property type="match status" value="1"/>
</dbReference>
<keyword evidence="5 7" id="KW-1133">Transmembrane helix</keyword>
<comment type="subcellular location">
    <subcellularLocation>
        <location evidence="1">Membrane</location>
        <topology evidence="1">Multi-pass membrane protein</topology>
    </subcellularLocation>
</comment>
<evidence type="ECO:0000256" key="4">
    <source>
        <dbReference type="ARBA" id="ARBA00022692"/>
    </source>
</evidence>
<dbReference type="Pfam" id="PF00999">
    <property type="entry name" value="Na_H_Exchanger"/>
    <property type="match status" value="1"/>
</dbReference>
<comment type="similarity">
    <text evidence="2">Belongs to the monovalent cation:proton antiporter 2 (CPA2) transporter (TC 2.A.37) family.</text>
</comment>
<dbReference type="InterPro" id="IPR003148">
    <property type="entry name" value="RCK_N"/>
</dbReference>
<dbReference type="InterPro" id="IPR006153">
    <property type="entry name" value="Cation/H_exchanger_TM"/>
</dbReference>